<dbReference type="InterPro" id="IPR006328">
    <property type="entry name" value="2-HAD"/>
</dbReference>
<dbReference type="Gene3D" id="3.40.50.1000">
    <property type="entry name" value="HAD superfamily/HAD-like"/>
    <property type="match status" value="1"/>
</dbReference>
<evidence type="ECO:0000256" key="3">
    <source>
        <dbReference type="RuleBase" id="RU368077"/>
    </source>
</evidence>
<dbReference type="PANTHER" id="PTHR43316">
    <property type="entry name" value="HYDROLASE, HALOACID DELAHOGENASE-RELATED"/>
    <property type="match status" value="1"/>
</dbReference>
<dbReference type="NCBIfam" id="TIGR01493">
    <property type="entry name" value="HAD-SF-IA-v2"/>
    <property type="match status" value="1"/>
</dbReference>
<comment type="catalytic activity">
    <reaction evidence="3">
        <text>an (S)-2-haloacid + H2O = a (2R)-2-hydroxycarboxylate + a halide anion + H(+)</text>
        <dbReference type="Rhea" id="RHEA:11192"/>
        <dbReference type="ChEBI" id="CHEBI:15377"/>
        <dbReference type="ChEBI" id="CHEBI:15378"/>
        <dbReference type="ChEBI" id="CHEBI:16042"/>
        <dbReference type="ChEBI" id="CHEBI:58314"/>
        <dbReference type="ChEBI" id="CHEBI:137405"/>
        <dbReference type="EC" id="3.8.1.2"/>
    </reaction>
</comment>
<dbReference type="SFLD" id="SFLDF00045">
    <property type="entry name" value="2-haloacid_dehalogenase"/>
    <property type="match status" value="1"/>
</dbReference>
<dbReference type="NCBIfam" id="TIGR01428">
    <property type="entry name" value="HAD_type_II"/>
    <property type="match status" value="1"/>
</dbReference>
<dbReference type="SUPFAM" id="SSF56784">
    <property type="entry name" value="HAD-like"/>
    <property type="match status" value="1"/>
</dbReference>
<dbReference type="PRINTS" id="PR00413">
    <property type="entry name" value="HADHALOGNASE"/>
</dbReference>
<comment type="caution">
    <text evidence="4">The sequence shown here is derived from an EMBL/GenBank/DDBJ whole genome shotgun (WGS) entry which is preliminary data.</text>
</comment>
<comment type="similarity">
    <text evidence="1 3">Belongs to the HAD-like hydrolase superfamily. S-2-haloalkanoic acid dehalogenase family.</text>
</comment>
<gene>
    <name evidence="4" type="ORF">QO012_003003</name>
</gene>
<dbReference type="InterPro" id="IPR023198">
    <property type="entry name" value="PGP-like_dom2"/>
</dbReference>
<dbReference type="SFLD" id="SFLDG01135">
    <property type="entry name" value="C1.5.6:_HAD__Beta-PGM__Phospha"/>
    <property type="match status" value="1"/>
</dbReference>
<evidence type="ECO:0000256" key="2">
    <source>
        <dbReference type="ARBA" id="ARBA00022801"/>
    </source>
</evidence>
<keyword evidence="5" id="KW-1185">Reference proteome</keyword>
<accession>A0ABU0I1L4</accession>
<dbReference type="SFLD" id="SFLDS00003">
    <property type="entry name" value="Haloacid_Dehalogenase"/>
    <property type="match status" value="1"/>
</dbReference>
<reference evidence="4 5" key="1">
    <citation type="submission" date="2023-07" db="EMBL/GenBank/DDBJ databases">
        <title>Genomic Encyclopedia of Type Strains, Phase IV (KMG-IV): sequencing the most valuable type-strain genomes for metagenomic binning, comparative biology and taxonomic classification.</title>
        <authorList>
            <person name="Goeker M."/>
        </authorList>
    </citation>
    <scope>NUCLEOTIDE SEQUENCE [LARGE SCALE GENOMIC DNA]</scope>
    <source>
        <strain evidence="4 5">DSM 19013</strain>
    </source>
</reference>
<dbReference type="GO" id="GO:0018784">
    <property type="term" value="F:(S)-2-haloacid dehalogenase activity"/>
    <property type="evidence" value="ECO:0007669"/>
    <property type="project" value="UniProtKB-EC"/>
</dbReference>
<evidence type="ECO:0000313" key="4">
    <source>
        <dbReference type="EMBL" id="MDQ0448494.1"/>
    </source>
</evidence>
<organism evidence="4 5">
    <name type="scientific">Methylobacterium aerolatum</name>
    <dbReference type="NCBI Taxonomy" id="418708"/>
    <lineage>
        <taxon>Bacteria</taxon>
        <taxon>Pseudomonadati</taxon>
        <taxon>Pseudomonadota</taxon>
        <taxon>Alphaproteobacteria</taxon>
        <taxon>Hyphomicrobiales</taxon>
        <taxon>Methylobacteriaceae</taxon>
        <taxon>Methylobacterium</taxon>
    </lineage>
</organism>
<dbReference type="EC" id="3.8.1.2" evidence="3"/>
<proteinExistence type="inferred from homology"/>
<dbReference type="InterPro" id="IPR023214">
    <property type="entry name" value="HAD_sf"/>
</dbReference>
<keyword evidence="2 3" id="KW-0378">Hydrolase</keyword>
<sequence length="227" mass="24658">MPESDAGLLGGAQAVVFDAYGTLFDVNAAVRRHADAIGPEADALSDLWRTKQLEYSWVLSLAGRYRPFWTLTEHALDHALARHPSVDASLRGALLDAYRDLDAYDEVPRVLDALRRQGLRTAILTNADRAMVDRAVASAGLGPHLDAVLSVDDAGVFKTHPDAYRIVHDRLGVATGEVVFCSSNRWDIAGASAFGFRPVWINRKGLPDEYADLPPVAMIPNLDGLLG</sequence>
<dbReference type="InterPro" id="IPR051540">
    <property type="entry name" value="S-2-haloacid_dehalogenase"/>
</dbReference>
<dbReference type="CDD" id="cd02588">
    <property type="entry name" value="HAD_L2-DEX"/>
    <property type="match status" value="1"/>
</dbReference>
<dbReference type="Gene3D" id="1.10.150.240">
    <property type="entry name" value="Putative phosphatase, domain 2"/>
    <property type="match status" value="1"/>
</dbReference>
<dbReference type="InterPro" id="IPR006439">
    <property type="entry name" value="HAD-SF_hydro_IA"/>
</dbReference>
<dbReference type="EMBL" id="JAUSVP010000008">
    <property type="protein sequence ID" value="MDQ0448494.1"/>
    <property type="molecule type" value="Genomic_DNA"/>
</dbReference>
<comment type="function">
    <text evidence="3">Catalyzes the hydrolytic dehalogenation of small (S)-2-haloalkanoic acids to yield the corresponding (R)-2-hydroxyalkanoic acids.</text>
</comment>
<dbReference type="Proteomes" id="UP001231124">
    <property type="component" value="Unassembled WGS sequence"/>
</dbReference>
<protein>
    <recommendedName>
        <fullName evidence="3">(S)-2-haloacid dehalogenase</fullName>
        <ecNumber evidence="3">3.8.1.2</ecNumber>
    </recommendedName>
    <alternativeName>
        <fullName evidence="3">2-haloalkanoic acid dehalogenase</fullName>
    </alternativeName>
    <alternativeName>
        <fullName evidence="3">Halocarboxylic acid halidohydrolase</fullName>
    </alternativeName>
    <alternativeName>
        <fullName evidence="3">L-2-haloacid dehalogenase</fullName>
    </alternativeName>
</protein>
<dbReference type="RefSeq" id="WP_238202511.1">
    <property type="nucleotide sequence ID" value="NZ_BPQE01000011.1"/>
</dbReference>
<evidence type="ECO:0000313" key="5">
    <source>
        <dbReference type="Proteomes" id="UP001231124"/>
    </source>
</evidence>
<dbReference type="Pfam" id="PF00702">
    <property type="entry name" value="Hydrolase"/>
    <property type="match status" value="1"/>
</dbReference>
<dbReference type="InterPro" id="IPR036412">
    <property type="entry name" value="HAD-like_sf"/>
</dbReference>
<dbReference type="SFLD" id="SFLDG01129">
    <property type="entry name" value="C1.5:_HAD__Beta-PGM__Phosphata"/>
    <property type="match status" value="1"/>
</dbReference>
<dbReference type="PANTHER" id="PTHR43316:SF3">
    <property type="entry name" value="HALOACID DEHALOGENASE, TYPE II (AFU_ORTHOLOGUE AFUA_2G07750)-RELATED"/>
    <property type="match status" value="1"/>
</dbReference>
<name>A0ABU0I1L4_9HYPH</name>
<evidence type="ECO:0000256" key="1">
    <source>
        <dbReference type="ARBA" id="ARBA00008106"/>
    </source>
</evidence>